<evidence type="ECO:0000256" key="5">
    <source>
        <dbReference type="ARBA" id="ARBA00023163"/>
    </source>
</evidence>
<evidence type="ECO:0000256" key="3">
    <source>
        <dbReference type="ARBA" id="ARBA00022679"/>
    </source>
</evidence>
<keyword evidence="3 7" id="KW-0808">Transferase</keyword>
<dbReference type="STRING" id="5875.Q4MY94"/>
<keyword evidence="4 7" id="KW-0548">Nucleotidyltransferase</keyword>
<evidence type="ECO:0000256" key="1">
    <source>
        <dbReference type="ARBA" id="ARBA00012418"/>
    </source>
</evidence>
<dbReference type="SMART" id="SM00663">
    <property type="entry name" value="RPOLA_N"/>
    <property type="match status" value="1"/>
</dbReference>
<sequence length="534" mass="63221">MISYSNIDLSLLTPENLSDLIIRKYYNNCIIGIVINSSNFLHKKKRFRYGGLFCEEIFGLLYVCLNERCVRIYKFNDNPILNKLCLNCKKNMIFNYKRKYRFGSIFLHFPILNDNYFNDFIKLLKMFKKMRQEYFKITNKFKVANFNFFNNIFFNSKMVKNKFLNFIDLLYKITCPLELFKMKFNLCDKKKPTVTEKFHKFIKLLNNFSDFKKIFLTLFPILPAGLRIYSFDNRRQPVNSGLNALYKCIIDFNNSINITCDVEYNLKYIFILHIVIKAILDFSKQKNIFKQKNDLYNKLHGKYGVFRQNLLGYRVDYSGRSTIVPGPSLSLDIIGLPFNMLCHYVRRNDNIYMENKFYESSLYTHYAQDKFDFFEYYLDMYSVIANRAPTLHKMNVQTFKPIFVEGESIKLMPLLCVGYNADFDGDQMGIFSLVKYYSITESFNMLRSLVNLHSPTTKKSVFNLTQGMLSGYYTLSNYNYLTLINNYVSSNYMDALECCQNNILINSPMLLRSCNMFYLTTVGRLLIGFNRFVL</sequence>
<dbReference type="GO" id="GO:0006351">
    <property type="term" value="P:DNA-templated transcription"/>
    <property type="evidence" value="ECO:0007669"/>
    <property type="project" value="InterPro"/>
</dbReference>
<keyword evidence="5" id="KW-0804">Transcription</keyword>
<dbReference type="InterPro" id="IPR006592">
    <property type="entry name" value="RNA_pol_N"/>
</dbReference>
<evidence type="ECO:0000256" key="2">
    <source>
        <dbReference type="ARBA" id="ARBA00022478"/>
    </source>
</evidence>
<keyword evidence="8" id="KW-1185">Reference proteome</keyword>
<proteinExistence type="predicted"/>
<dbReference type="GeneID" id="3882234"/>
<dbReference type="AlphaFoldDB" id="Q4MY94"/>
<evidence type="ECO:0000256" key="4">
    <source>
        <dbReference type="ARBA" id="ARBA00022695"/>
    </source>
</evidence>
<dbReference type="GO" id="GO:0000428">
    <property type="term" value="C:DNA-directed RNA polymerase complex"/>
    <property type="evidence" value="ECO:0007669"/>
    <property type="project" value="UniProtKB-KW"/>
</dbReference>
<comment type="caution">
    <text evidence="7">The sequence shown here is derived from an EMBL/GenBank/DDBJ whole genome shotgun (WGS) entry which is preliminary data.</text>
</comment>
<dbReference type="InParanoid" id="Q4MY94"/>
<dbReference type="Proteomes" id="UP000001949">
    <property type="component" value="Unassembled WGS sequence"/>
</dbReference>
<dbReference type="InterPro" id="IPR000722">
    <property type="entry name" value="RNA_pol_asu"/>
</dbReference>
<dbReference type="SUPFAM" id="SSF64484">
    <property type="entry name" value="beta and beta-prime subunits of DNA dependent RNA-polymerase"/>
    <property type="match status" value="1"/>
</dbReference>
<evidence type="ECO:0000313" key="8">
    <source>
        <dbReference type="Proteomes" id="UP000001949"/>
    </source>
</evidence>
<dbReference type="FunCoup" id="Q4MY94">
    <property type="interactions" value="1"/>
</dbReference>
<dbReference type="KEGG" id="tpv:TP05_0029"/>
<dbReference type="EMBL" id="AAGK01000009">
    <property type="protein sequence ID" value="EAN30415.1"/>
    <property type="molecule type" value="Genomic_DNA"/>
</dbReference>
<dbReference type="InterPro" id="IPR045867">
    <property type="entry name" value="DNA-dir_RpoC_beta_prime"/>
</dbReference>
<dbReference type="EC" id="2.7.7.6" evidence="1"/>
<dbReference type="GO" id="GO:0003677">
    <property type="term" value="F:DNA binding"/>
    <property type="evidence" value="ECO:0007669"/>
    <property type="project" value="InterPro"/>
</dbReference>
<gene>
    <name evidence="7" type="ordered locus">TP05_0029</name>
</gene>
<dbReference type="Gene3D" id="2.40.40.20">
    <property type="match status" value="1"/>
</dbReference>
<protein>
    <recommendedName>
        <fullName evidence="1">DNA-directed RNA polymerase</fullName>
        <ecNumber evidence="1">2.7.7.6</ecNumber>
    </recommendedName>
</protein>
<accession>Q4MY94</accession>
<dbReference type="PANTHER" id="PTHR19376">
    <property type="entry name" value="DNA-DIRECTED RNA POLYMERASE"/>
    <property type="match status" value="1"/>
</dbReference>
<name>Q4MY94_THEPA</name>
<keyword evidence="2 7" id="KW-0240">DNA-directed RNA polymerase</keyword>
<feature type="domain" description="RNA polymerase N-terminal" evidence="6">
    <location>
        <begin position="212"/>
        <end position="476"/>
    </location>
</feature>
<organism evidence="7 8">
    <name type="scientific">Theileria parva</name>
    <name type="common">East coast fever infection agent</name>
    <dbReference type="NCBI Taxonomy" id="5875"/>
    <lineage>
        <taxon>Eukaryota</taxon>
        <taxon>Sar</taxon>
        <taxon>Alveolata</taxon>
        <taxon>Apicomplexa</taxon>
        <taxon>Aconoidasida</taxon>
        <taxon>Piroplasmida</taxon>
        <taxon>Theileriidae</taxon>
        <taxon>Theileria</taxon>
    </lineage>
</organism>
<dbReference type="VEuPathDB" id="PiroplasmaDB:TpMuguga_05g00029"/>
<evidence type="ECO:0000259" key="6">
    <source>
        <dbReference type="SMART" id="SM00663"/>
    </source>
</evidence>
<dbReference type="Pfam" id="PF00623">
    <property type="entry name" value="RNA_pol_Rpb1_2"/>
    <property type="match status" value="1"/>
</dbReference>
<reference evidence="7 8" key="1">
    <citation type="journal article" date="2005" name="Science">
        <title>Genome sequence of Theileria parva, a bovine pathogen that transforms lymphocytes.</title>
        <authorList>
            <person name="Gardner M.J."/>
            <person name="Bishop R."/>
            <person name="Shah T."/>
            <person name="de Villiers E.P."/>
            <person name="Carlton J.M."/>
            <person name="Hall N."/>
            <person name="Ren Q."/>
            <person name="Paulsen I.T."/>
            <person name="Pain A."/>
            <person name="Berriman M."/>
            <person name="Wilson R.J.M."/>
            <person name="Sato S."/>
            <person name="Ralph S.A."/>
            <person name="Mann D.J."/>
            <person name="Xiong Z."/>
            <person name="Shallom S.J."/>
            <person name="Weidman J."/>
            <person name="Jiang L."/>
            <person name="Lynn J."/>
            <person name="Weaver B."/>
            <person name="Shoaibi A."/>
            <person name="Domingo A.R."/>
            <person name="Wasawo D."/>
            <person name="Crabtree J."/>
            <person name="Wortman J.R."/>
            <person name="Haas B."/>
            <person name="Angiuoli S.V."/>
            <person name="Creasy T.H."/>
            <person name="Lu C."/>
            <person name="Suh B."/>
            <person name="Silva J.C."/>
            <person name="Utterback T.R."/>
            <person name="Feldblyum T.V."/>
            <person name="Pertea M."/>
            <person name="Allen J."/>
            <person name="Nierman W.C."/>
            <person name="Taracha E.L.N."/>
            <person name="Salzberg S.L."/>
            <person name="White O.R."/>
            <person name="Fitzhugh H.A."/>
            <person name="Morzaria S."/>
            <person name="Venter J.C."/>
            <person name="Fraser C.M."/>
            <person name="Nene V."/>
        </authorList>
    </citation>
    <scope>NUCLEOTIDE SEQUENCE [LARGE SCALE GENOMIC DNA]</scope>
    <source>
        <strain evidence="7 8">Muguga</strain>
    </source>
</reference>
<dbReference type="GO" id="GO:0003899">
    <property type="term" value="F:DNA-directed RNA polymerase activity"/>
    <property type="evidence" value="ECO:0007669"/>
    <property type="project" value="UniProtKB-EC"/>
</dbReference>
<dbReference type="OMA" id="WGERTLP"/>
<dbReference type="eggNOG" id="ENOG502QXV6">
    <property type="taxonomic scope" value="Eukaryota"/>
</dbReference>
<evidence type="ECO:0000313" key="7">
    <source>
        <dbReference type="EMBL" id="EAN30415.1"/>
    </source>
</evidence>